<organism evidence="4 5">
    <name type="scientific">Chlorobium phaeovibrioides</name>
    <dbReference type="NCBI Taxonomy" id="1094"/>
    <lineage>
        <taxon>Bacteria</taxon>
        <taxon>Pseudomonadati</taxon>
        <taxon>Chlorobiota</taxon>
        <taxon>Chlorobiia</taxon>
        <taxon>Chlorobiales</taxon>
        <taxon>Chlorobiaceae</taxon>
        <taxon>Chlorobium/Pelodictyon group</taxon>
        <taxon>Chlorobium</taxon>
    </lineage>
</organism>
<dbReference type="SMART" id="SM00645">
    <property type="entry name" value="Pept_C1"/>
    <property type="match status" value="1"/>
</dbReference>
<dbReference type="EMBL" id="VMRG01000001">
    <property type="protein sequence ID" value="KAA6231827.1"/>
    <property type="molecule type" value="Genomic_DNA"/>
</dbReference>
<dbReference type="RefSeq" id="WP_011889417.1">
    <property type="nucleotide sequence ID" value="NZ_RXYJ01000008.1"/>
</dbReference>
<dbReference type="PANTHER" id="PTHR12411">
    <property type="entry name" value="CYSTEINE PROTEASE FAMILY C1-RELATED"/>
    <property type="match status" value="1"/>
</dbReference>
<keyword evidence="4" id="KW-0645">Protease</keyword>
<evidence type="ECO:0000256" key="1">
    <source>
        <dbReference type="ARBA" id="ARBA00008455"/>
    </source>
</evidence>
<name>A0A3S0L0I7_CHLPH</name>
<gene>
    <name evidence="4" type="ORF">EKD02_06215</name>
    <name evidence="3" type="ORF">FP507_00885</name>
</gene>
<keyword evidence="4" id="KW-0378">Hydrolase</keyword>
<dbReference type="InterPro" id="IPR013128">
    <property type="entry name" value="Peptidase_C1A"/>
</dbReference>
<dbReference type="GO" id="GO:0006508">
    <property type="term" value="P:proteolysis"/>
    <property type="evidence" value="ECO:0007669"/>
    <property type="project" value="UniProtKB-KW"/>
</dbReference>
<dbReference type="InterPro" id="IPR038765">
    <property type="entry name" value="Papain-like_cys_pep_sf"/>
</dbReference>
<dbReference type="GO" id="GO:0008234">
    <property type="term" value="F:cysteine-type peptidase activity"/>
    <property type="evidence" value="ECO:0007669"/>
    <property type="project" value="InterPro"/>
</dbReference>
<reference evidence="3 6" key="2">
    <citation type="submission" date="2019-07" db="EMBL/GenBank/DDBJ databases">
        <title>Draft genome Sequence of Chlorobium phaeovibrioides sp. strain PhvTcv-s14, from the Phylum Chlorobi.</title>
        <authorList>
            <person name="Babenko V."/>
            <person name="Boldyreva D."/>
            <person name="Kanygina A."/>
            <person name="Selezneva O."/>
            <person name="Akopiyan T."/>
            <person name="Lunina O."/>
        </authorList>
    </citation>
    <scope>NUCLEOTIDE SEQUENCE [LARGE SCALE GENOMIC DNA]</scope>
    <source>
        <strain evidence="3 6">GrTcv12</strain>
    </source>
</reference>
<protein>
    <submittedName>
        <fullName evidence="4">Cysteine protease</fullName>
    </submittedName>
</protein>
<evidence type="ECO:0000313" key="3">
    <source>
        <dbReference type="EMBL" id="KAA6231827.1"/>
    </source>
</evidence>
<comment type="caution">
    <text evidence="4">The sequence shown here is derived from an EMBL/GenBank/DDBJ whole genome shotgun (WGS) entry which is preliminary data.</text>
</comment>
<proteinExistence type="inferred from homology"/>
<evidence type="ECO:0000313" key="6">
    <source>
        <dbReference type="Proteomes" id="UP000327458"/>
    </source>
</evidence>
<dbReference type="InterPro" id="IPR000668">
    <property type="entry name" value="Peptidase_C1A_C"/>
</dbReference>
<accession>A0A3S0L0I7</accession>
<dbReference type="CDD" id="cd02619">
    <property type="entry name" value="Peptidase_C1"/>
    <property type="match status" value="1"/>
</dbReference>
<evidence type="ECO:0000313" key="4">
    <source>
        <dbReference type="EMBL" id="RTY37716.1"/>
    </source>
</evidence>
<dbReference type="Proteomes" id="UP000279908">
    <property type="component" value="Unassembled WGS sequence"/>
</dbReference>
<dbReference type="Proteomes" id="UP000327458">
    <property type="component" value="Unassembled WGS sequence"/>
</dbReference>
<sequence>MYAMKKTVSLSGSSLAAVGTGWLMPLPDMRDYSALHPEVALLRQHLDLPKTKKSGSVSLPPKADLREWCSPVETQGAIGSCTAHAASGLVEYFERRAFGRHIDCSRLFIYKTTRNLMGTTGDTGAWLRNTMGALALCGVPPEKYWAYTDKDPGFDEEPSGFAYAVADNFEALRYFCHDPIASSVKREEVLVGVKKFIASGIPSVFGFFGFSSFEDGDARGHIPMPCPSEQAEWGHAILAVGYDDKKVVENTRCAARSRGALLIRNSWGAEWGEGGYGWMPYDYVLKGLALDFWSLFSMGWIDTGQFGS</sequence>
<evidence type="ECO:0000259" key="2">
    <source>
        <dbReference type="SMART" id="SM00645"/>
    </source>
</evidence>
<comment type="similarity">
    <text evidence="1">Belongs to the peptidase C1 family.</text>
</comment>
<dbReference type="AlphaFoldDB" id="A0A3S0L0I7"/>
<reference evidence="4 5" key="1">
    <citation type="submission" date="2018-12" db="EMBL/GenBank/DDBJ databases">
        <authorList>
            <person name="Lunina O.N."/>
            <person name="Grouzdev D.S."/>
            <person name="Gorlenko V.M."/>
            <person name="Savvichev A.S."/>
        </authorList>
    </citation>
    <scope>NUCLEOTIDE SEQUENCE [LARGE SCALE GENOMIC DNA]</scope>
    <source>
        <strain evidence="4 5">BrKhr-17</strain>
    </source>
</reference>
<feature type="domain" description="Peptidase C1A papain C-terminal" evidence="2">
    <location>
        <begin position="59"/>
        <end position="285"/>
    </location>
</feature>
<dbReference type="SUPFAM" id="SSF54001">
    <property type="entry name" value="Cysteine proteinases"/>
    <property type="match status" value="1"/>
</dbReference>
<dbReference type="EMBL" id="RXYK01000008">
    <property type="protein sequence ID" value="RTY37716.1"/>
    <property type="molecule type" value="Genomic_DNA"/>
</dbReference>
<dbReference type="OMA" id="GYGWLPY"/>
<evidence type="ECO:0000313" key="5">
    <source>
        <dbReference type="Proteomes" id="UP000279908"/>
    </source>
</evidence>
<dbReference type="Gene3D" id="3.90.70.10">
    <property type="entry name" value="Cysteine proteinases"/>
    <property type="match status" value="1"/>
</dbReference>
<dbReference type="Pfam" id="PF00112">
    <property type="entry name" value="Peptidase_C1"/>
    <property type="match status" value="1"/>
</dbReference>